<dbReference type="InterPro" id="IPR038731">
    <property type="entry name" value="RgtA/B/C-like"/>
</dbReference>
<proteinExistence type="predicted"/>
<reference evidence="11" key="2">
    <citation type="submission" date="2024-06" db="EMBL/GenBank/DDBJ databases">
        <title>Caproicibacterium argilliputei sp. nov, a novel caproic acid producing anaerobic bacterium isolated from pit mud.</title>
        <authorList>
            <person name="Zeng C."/>
        </authorList>
    </citation>
    <scope>NUCLEOTIDE SEQUENCE [LARGE SCALE GENOMIC DNA]</scope>
    <source>
        <strain evidence="11">ZCY20-5</strain>
    </source>
</reference>
<dbReference type="Pfam" id="PF13231">
    <property type="entry name" value="PMT_2"/>
    <property type="match status" value="1"/>
</dbReference>
<name>A0AA97H088_9FIRM</name>
<feature type="transmembrane region" description="Helical" evidence="8">
    <location>
        <begin position="104"/>
        <end position="123"/>
    </location>
</feature>
<feature type="transmembrane region" description="Helical" evidence="8">
    <location>
        <begin position="228"/>
        <end position="246"/>
    </location>
</feature>
<evidence type="ECO:0000256" key="7">
    <source>
        <dbReference type="ARBA" id="ARBA00023136"/>
    </source>
</evidence>
<gene>
    <name evidence="10" type="ORF">PXC00_08315</name>
</gene>
<accession>A0AA97H088</accession>
<keyword evidence="2" id="KW-1003">Cell membrane</keyword>
<keyword evidence="5 8" id="KW-0812">Transmembrane</keyword>
<keyword evidence="4 10" id="KW-0808">Transferase</keyword>
<feature type="transmembrane region" description="Helical" evidence="8">
    <location>
        <begin position="494"/>
        <end position="517"/>
    </location>
</feature>
<comment type="subcellular location">
    <subcellularLocation>
        <location evidence="1">Cell membrane</location>
        <topology evidence="1">Multi-pass membrane protein</topology>
    </subcellularLocation>
</comment>
<keyword evidence="3 10" id="KW-0328">Glycosyltransferase</keyword>
<feature type="transmembrane region" description="Helical" evidence="8">
    <location>
        <begin position="252"/>
        <end position="272"/>
    </location>
</feature>
<reference evidence="10 11" key="1">
    <citation type="submission" date="2024-06" db="EMBL/GenBank/DDBJ databases">
        <title>Caproicibacterium argilliputei sp. nov, a novel caproic acid producing anaerobic bacterium isolated from pit mud.</title>
        <authorList>
            <person name="Xia S."/>
        </authorList>
    </citation>
    <scope>NUCLEOTIDE SEQUENCE [LARGE SCALE GENOMIC DNA]</scope>
    <source>
        <strain evidence="10 11">ZCY20-5</strain>
    </source>
</reference>
<evidence type="ECO:0000256" key="8">
    <source>
        <dbReference type="SAM" id="Phobius"/>
    </source>
</evidence>
<evidence type="ECO:0000313" key="10">
    <source>
        <dbReference type="EMBL" id="WOC31228.1"/>
    </source>
</evidence>
<keyword evidence="7 8" id="KW-0472">Membrane</keyword>
<evidence type="ECO:0000256" key="2">
    <source>
        <dbReference type="ARBA" id="ARBA00022475"/>
    </source>
</evidence>
<evidence type="ECO:0000256" key="5">
    <source>
        <dbReference type="ARBA" id="ARBA00022692"/>
    </source>
</evidence>
<feature type="transmembrane region" description="Helical" evidence="8">
    <location>
        <begin position="451"/>
        <end position="474"/>
    </location>
</feature>
<sequence>MTGLKKREAVFSHPYLLLLLGCLLLYILFPNGNSNNVLDARANGCLAALLAGGAVCVFLRKKALSPPQSRRSADVDPVRLVMMLCIAVCILCAAYLYFSSPFQLEILTLCGLLLLLGIGVHLHTGHRLNARWVCILLGAAAFLLRGVYILYTTYLTRQHDVTPIDTDYGHQAYILYFVNHAFQLPNFSPTSVWEFYHPPFYYFTSALWVKLQLLFGAETAVAMENVQFLTLFYSCAAVIVSYKILRACGFEGSALVVSFAVLCFHPSLILLAGSINNDMLCILFSLSAILYTLRWYQTPTRKNILLLAVCIGLAMMTKSSGALVAPAAAVLFLVKLGKEKAQRQMLWRQYAAFFAVCVPLGLWWNIYGKLRFGVPFGSFSGLTTDNPQYLGGFSAAQRLWGIDWQHLSVFENWDWQNHIFEYNLWIALLKTSLFDEATLFNNGPGLFGAQALFWINLLLVAVSLVCMVLTAVFAVRGRKHLPRGWNTGAARVQVLYFAVLYVTFLLFYVWFCFSAPYACTQSFRYIVPTVLIGSAGMGSILERTRQVPRRLQKATTGVCAALCAVFCLLSTFVYLLAGMYPLQ</sequence>
<dbReference type="PANTHER" id="PTHR33908">
    <property type="entry name" value="MANNOSYLTRANSFERASE YKCB-RELATED"/>
    <property type="match status" value="1"/>
</dbReference>
<feature type="transmembrane region" description="Helical" evidence="8">
    <location>
        <begin position="279"/>
        <end position="297"/>
    </location>
</feature>
<feature type="transmembrane region" description="Helical" evidence="8">
    <location>
        <begin position="346"/>
        <end position="366"/>
    </location>
</feature>
<feature type="transmembrane region" description="Helical" evidence="8">
    <location>
        <begin position="130"/>
        <end position="151"/>
    </location>
</feature>
<keyword evidence="11" id="KW-1185">Reference proteome</keyword>
<organism evidence="10 11">
    <name type="scientific">Caproicibacterium argilliputei</name>
    <dbReference type="NCBI Taxonomy" id="3030016"/>
    <lineage>
        <taxon>Bacteria</taxon>
        <taxon>Bacillati</taxon>
        <taxon>Bacillota</taxon>
        <taxon>Clostridia</taxon>
        <taxon>Eubacteriales</taxon>
        <taxon>Oscillospiraceae</taxon>
        <taxon>Caproicibacterium</taxon>
    </lineage>
</organism>
<dbReference type="EMBL" id="CP135996">
    <property type="protein sequence ID" value="WOC31228.1"/>
    <property type="molecule type" value="Genomic_DNA"/>
</dbReference>
<protein>
    <submittedName>
        <fullName evidence="10">Glycosyltransferase family 39 protein</fullName>
        <ecNumber evidence="10">2.4.-.-</ecNumber>
    </submittedName>
</protein>
<dbReference type="PROSITE" id="PS51257">
    <property type="entry name" value="PROKAR_LIPOPROTEIN"/>
    <property type="match status" value="1"/>
</dbReference>
<feature type="transmembrane region" description="Helical" evidence="8">
    <location>
        <begin position="12"/>
        <end position="29"/>
    </location>
</feature>
<evidence type="ECO:0000313" key="11">
    <source>
        <dbReference type="Proteomes" id="UP001300604"/>
    </source>
</evidence>
<dbReference type="GO" id="GO:0016763">
    <property type="term" value="F:pentosyltransferase activity"/>
    <property type="evidence" value="ECO:0007669"/>
    <property type="project" value="TreeGrafter"/>
</dbReference>
<evidence type="ECO:0000256" key="6">
    <source>
        <dbReference type="ARBA" id="ARBA00022989"/>
    </source>
</evidence>
<dbReference type="Proteomes" id="UP001300604">
    <property type="component" value="Chromosome"/>
</dbReference>
<evidence type="ECO:0000256" key="3">
    <source>
        <dbReference type="ARBA" id="ARBA00022676"/>
    </source>
</evidence>
<evidence type="ECO:0000256" key="1">
    <source>
        <dbReference type="ARBA" id="ARBA00004651"/>
    </source>
</evidence>
<feature type="transmembrane region" description="Helical" evidence="8">
    <location>
        <begin position="554"/>
        <end position="577"/>
    </location>
</feature>
<dbReference type="EC" id="2.4.-.-" evidence="10"/>
<feature type="transmembrane region" description="Helical" evidence="8">
    <location>
        <begin position="80"/>
        <end position="98"/>
    </location>
</feature>
<evidence type="ECO:0000256" key="4">
    <source>
        <dbReference type="ARBA" id="ARBA00022679"/>
    </source>
</evidence>
<feature type="transmembrane region" description="Helical" evidence="8">
    <location>
        <begin position="200"/>
        <end position="221"/>
    </location>
</feature>
<dbReference type="GO" id="GO:0005886">
    <property type="term" value="C:plasma membrane"/>
    <property type="evidence" value="ECO:0007669"/>
    <property type="project" value="UniProtKB-SubCell"/>
</dbReference>
<feature type="domain" description="Glycosyltransferase RgtA/B/C/D-like" evidence="9">
    <location>
        <begin position="197"/>
        <end position="363"/>
    </location>
</feature>
<dbReference type="InterPro" id="IPR050297">
    <property type="entry name" value="LipidA_mod_glycosyltrf_83"/>
</dbReference>
<dbReference type="GO" id="GO:0009103">
    <property type="term" value="P:lipopolysaccharide biosynthetic process"/>
    <property type="evidence" value="ECO:0007669"/>
    <property type="project" value="UniProtKB-ARBA"/>
</dbReference>
<keyword evidence="6 8" id="KW-1133">Transmembrane helix</keyword>
<feature type="transmembrane region" description="Helical" evidence="8">
    <location>
        <begin position="41"/>
        <end position="59"/>
    </location>
</feature>
<feature type="transmembrane region" description="Helical" evidence="8">
    <location>
        <begin position="303"/>
        <end position="334"/>
    </location>
</feature>
<evidence type="ECO:0000259" key="9">
    <source>
        <dbReference type="Pfam" id="PF13231"/>
    </source>
</evidence>
<feature type="transmembrane region" description="Helical" evidence="8">
    <location>
        <begin position="523"/>
        <end position="542"/>
    </location>
</feature>
<dbReference type="RefSeq" id="WP_275843966.1">
    <property type="nucleotide sequence ID" value="NZ_CP135996.1"/>
</dbReference>
<dbReference type="KEGG" id="carl:PXC00_08315"/>
<dbReference type="AlphaFoldDB" id="A0AA97H088"/>
<dbReference type="PANTHER" id="PTHR33908:SF11">
    <property type="entry name" value="MEMBRANE PROTEIN"/>
    <property type="match status" value="1"/>
</dbReference>
<reference evidence="11" key="3">
    <citation type="submission" date="2024-06" db="EMBL/GenBank/DDBJ databases">
        <authorList>
            <person name="Zeng C."/>
        </authorList>
    </citation>
    <scope>NUCLEOTIDE SEQUENCE [LARGE SCALE GENOMIC DNA]</scope>
    <source>
        <strain evidence="11">ZCY20-5</strain>
    </source>
</reference>